<feature type="domain" description="Carrier" evidence="3">
    <location>
        <begin position="531"/>
        <end position="606"/>
    </location>
</feature>
<dbReference type="SUPFAM" id="SSF56801">
    <property type="entry name" value="Acetyl-CoA synthetase-like"/>
    <property type="match status" value="1"/>
</dbReference>
<protein>
    <submittedName>
        <fullName evidence="4">Non-ribosomal peptide synthetase</fullName>
    </submittedName>
</protein>
<dbReference type="FunFam" id="2.30.38.10:FF:000001">
    <property type="entry name" value="Non-ribosomal peptide synthetase PvdI"/>
    <property type="match status" value="1"/>
</dbReference>
<dbReference type="Pfam" id="PF00550">
    <property type="entry name" value="PP-binding"/>
    <property type="match status" value="1"/>
</dbReference>
<evidence type="ECO:0000313" key="4">
    <source>
        <dbReference type="EMBL" id="XBH10321.1"/>
    </source>
</evidence>
<dbReference type="InterPro" id="IPR025110">
    <property type="entry name" value="AMP-bd_C"/>
</dbReference>
<dbReference type="GO" id="GO:0005737">
    <property type="term" value="C:cytoplasm"/>
    <property type="evidence" value="ECO:0007669"/>
    <property type="project" value="TreeGrafter"/>
</dbReference>
<keyword evidence="1" id="KW-0596">Phosphopantetheine</keyword>
<dbReference type="Gene3D" id="3.30.300.30">
    <property type="match status" value="1"/>
</dbReference>
<dbReference type="PRINTS" id="PR00154">
    <property type="entry name" value="AMPBINDING"/>
</dbReference>
<dbReference type="InterPro" id="IPR000873">
    <property type="entry name" value="AMP-dep_synth/lig_dom"/>
</dbReference>
<dbReference type="CDD" id="cd05930">
    <property type="entry name" value="A_NRPS"/>
    <property type="match status" value="1"/>
</dbReference>
<dbReference type="GO" id="GO:0031177">
    <property type="term" value="F:phosphopantetheine binding"/>
    <property type="evidence" value="ECO:0007669"/>
    <property type="project" value="InterPro"/>
</dbReference>
<dbReference type="Gene3D" id="3.40.50.980">
    <property type="match status" value="2"/>
</dbReference>
<dbReference type="FunFam" id="3.40.50.980:FF:000001">
    <property type="entry name" value="Non-ribosomal peptide synthetase"/>
    <property type="match status" value="1"/>
</dbReference>
<evidence type="ECO:0000259" key="3">
    <source>
        <dbReference type="PROSITE" id="PS50075"/>
    </source>
</evidence>
<accession>A0AAU7D7I4</accession>
<dbReference type="Pfam" id="PF00501">
    <property type="entry name" value="AMP-binding"/>
    <property type="match status" value="1"/>
</dbReference>
<dbReference type="RefSeq" id="WP_348267828.1">
    <property type="nucleotide sequence ID" value="NZ_CP121194.1"/>
</dbReference>
<dbReference type="PROSITE" id="PS00455">
    <property type="entry name" value="AMP_BINDING"/>
    <property type="match status" value="1"/>
</dbReference>
<dbReference type="InterPro" id="IPR010071">
    <property type="entry name" value="AA_adenyl_dom"/>
</dbReference>
<evidence type="ECO:0000313" key="5">
    <source>
        <dbReference type="EMBL" id="XBH13759.1"/>
    </source>
</evidence>
<dbReference type="GO" id="GO:0043041">
    <property type="term" value="P:amino acid activation for nonribosomal peptide biosynthetic process"/>
    <property type="evidence" value="ECO:0007669"/>
    <property type="project" value="TreeGrafter"/>
</dbReference>
<dbReference type="KEGG" id="epl:P4G45_00955"/>
<dbReference type="SMART" id="SM00823">
    <property type="entry name" value="PKS_PP"/>
    <property type="match status" value="1"/>
</dbReference>
<dbReference type="EMBL" id="CP121194">
    <property type="protein sequence ID" value="XBH10321.1"/>
    <property type="molecule type" value="Genomic_DNA"/>
</dbReference>
<dbReference type="InterPro" id="IPR020806">
    <property type="entry name" value="PKS_PP-bd"/>
</dbReference>
<dbReference type="EMBL" id="CP121195">
    <property type="protein sequence ID" value="XBH13759.1"/>
    <property type="molecule type" value="Genomic_DNA"/>
</dbReference>
<dbReference type="FunFam" id="3.30.300.30:FF:000010">
    <property type="entry name" value="Enterobactin synthetase component F"/>
    <property type="match status" value="1"/>
</dbReference>
<dbReference type="InterPro" id="IPR009081">
    <property type="entry name" value="PP-bd_ACP"/>
</dbReference>
<dbReference type="Pfam" id="PF13193">
    <property type="entry name" value="AMP-binding_C"/>
    <property type="match status" value="1"/>
</dbReference>
<evidence type="ECO:0000256" key="1">
    <source>
        <dbReference type="ARBA" id="ARBA00022450"/>
    </source>
</evidence>
<dbReference type="Gene3D" id="2.30.38.10">
    <property type="entry name" value="Luciferase, Domain 3"/>
    <property type="match status" value="1"/>
</dbReference>
<reference evidence="4" key="1">
    <citation type="submission" date="2023-03" db="EMBL/GenBank/DDBJ databases">
        <title>Edaphobacter sp.</title>
        <authorList>
            <person name="Huber K.J."/>
            <person name="Papendorf J."/>
            <person name="Pilke C."/>
            <person name="Bunk B."/>
            <person name="Sproeer C."/>
            <person name="Pester M."/>
        </authorList>
    </citation>
    <scope>NUCLEOTIDE SEQUENCE</scope>
    <source>
        <strain evidence="4">DSM 109919</strain>
        <strain evidence="5">DSM 109920</strain>
    </source>
</reference>
<dbReference type="InterPro" id="IPR020459">
    <property type="entry name" value="AMP-binding"/>
</dbReference>
<keyword evidence="2" id="KW-0597">Phosphoprotein</keyword>
<dbReference type="FunFam" id="3.40.50.12780:FF:000012">
    <property type="entry name" value="Non-ribosomal peptide synthetase"/>
    <property type="match status" value="1"/>
</dbReference>
<dbReference type="PROSITE" id="PS50075">
    <property type="entry name" value="CARRIER"/>
    <property type="match status" value="1"/>
</dbReference>
<gene>
    <name evidence="4" type="ORF">P4G45_00955</name>
    <name evidence="5" type="ORF">P8936_00960</name>
</gene>
<name>A0AAU7D088_9BACT</name>
<dbReference type="SUPFAM" id="SSF47336">
    <property type="entry name" value="ACP-like"/>
    <property type="match status" value="1"/>
</dbReference>
<dbReference type="Gene3D" id="1.10.1200.10">
    <property type="entry name" value="ACP-like"/>
    <property type="match status" value="1"/>
</dbReference>
<sequence length="624" mass="68738">MLPVQMLEWNRTEVDYPRDSTIAEQFEQQVAKSPDAIAIVANDIQLSYRELDERSNRIARHLQTLGVKPDTLVGVAMGRSETLVVCLLAILKAGGAYVPLDPTHPKERLCLVINDSEMEILLTTSEMRERLPLDAGGVTVLDVENSAAAFESTDTVETNAASHNLAYVIYTSGSTGKPKGVMVENRNVVNFFSAMDRAIGCAPGVWLAVTSFSFDISVLELLWTLTRGFKVVVHGDEGTATIADEITRHEVTHLQMTPSLARMLTLDARAFIALGLLKQVLLGGETVPASLIHHIRQIFSGEIHNMYGPTETTIWSTTYRVEEPGRTVSIGRPISNTQIYLLDAELQPVPVGEIGELFIGGDGVARGYWNRPDLTAERFLTIPSLSPNRIYRTGDIARFLPDGNIEFLGRADYQVKLRGHRIEPGEIEAILEQCGVVRQAVVVVREDKEGDKRLVAYLVIKETEVEVAGMLRSMLASKLPDYMIPSAFVFLPELPLTDNGKIDRKALLKLPPPNVTLSADAGPRENESGQQANNEIERIVAAAWQDALGITSVGMNDNFFDLGAHSLTVAEVKAKLQEALGREISLLDLFQFSTVSTLAGHLAGTQWRLQVSDRAQRRRLARQP</sequence>
<dbReference type="PANTHER" id="PTHR45527:SF1">
    <property type="entry name" value="FATTY ACID SYNTHASE"/>
    <property type="match status" value="1"/>
</dbReference>
<accession>A0AAU7D088</accession>
<evidence type="ECO:0000256" key="2">
    <source>
        <dbReference type="ARBA" id="ARBA00022553"/>
    </source>
</evidence>
<dbReference type="PANTHER" id="PTHR45527">
    <property type="entry name" value="NONRIBOSOMAL PEPTIDE SYNTHETASE"/>
    <property type="match status" value="1"/>
</dbReference>
<dbReference type="InterPro" id="IPR045851">
    <property type="entry name" value="AMP-bd_C_sf"/>
</dbReference>
<organism evidence="4">
    <name type="scientific">Edaphobacter paludis</name>
    <dbReference type="NCBI Taxonomy" id="3035702"/>
    <lineage>
        <taxon>Bacteria</taxon>
        <taxon>Pseudomonadati</taxon>
        <taxon>Acidobacteriota</taxon>
        <taxon>Terriglobia</taxon>
        <taxon>Terriglobales</taxon>
        <taxon>Acidobacteriaceae</taxon>
        <taxon>Edaphobacter</taxon>
    </lineage>
</organism>
<dbReference type="NCBIfam" id="TIGR01733">
    <property type="entry name" value="AA-adenyl-dom"/>
    <property type="match status" value="1"/>
</dbReference>
<dbReference type="GO" id="GO:0044550">
    <property type="term" value="P:secondary metabolite biosynthetic process"/>
    <property type="evidence" value="ECO:0007669"/>
    <property type="project" value="UniProtKB-ARBA"/>
</dbReference>
<proteinExistence type="predicted"/>
<dbReference type="InterPro" id="IPR036736">
    <property type="entry name" value="ACP-like_sf"/>
</dbReference>
<dbReference type="AlphaFoldDB" id="A0AAU7D088"/>
<dbReference type="InterPro" id="IPR020845">
    <property type="entry name" value="AMP-binding_CS"/>
</dbReference>